<comment type="subcellular location">
    <subcellularLocation>
        <location evidence="1">Membrane</location>
        <topology evidence="1">Multi-pass membrane protein</topology>
    </subcellularLocation>
</comment>
<organism evidence="9 10">
    <name type="scientific">Pseudocercospora fuligena</name>
    <dbReference type="NCBI Taxonomy" id="685502"/>
    <lineage>
        <taxon>Eukaryota</taxon>
        <taxon>Fungi</taxon>
        <taxon>Dikarya</taxon>
        <taxon>Ascomycota</taxon>
        <taxon>Pezizomycotina</taxon>
        <taxon>Dothideomycetes</taxon>
        <taxon>Dothideomycetidae</taxon>
        <taxon>Mycosphaerellales</taxon>
        <taxon>Mycosphaerellaceae</taxon>
        <taxon>Pseudocercospora</taxon>
    </lineage>
</organism>
<protein>
    <submittedName>
        <fullName evidence="9">Satratoxin biosynthesis SC1 cluster protein 4</fullName>
    </submittedName>
</protein>
<dbReference type="PANTHER" id="PTHR33048:SF47">
    <property type="entry name" value="INTEGRAL MEMBRANE PROTEIN-RELATED"/>
    <property type="match status" value="1"/>
</dbReference>
<dbReference type="PANTHER" id="PTHR33048">
    <property type="entry name" value="PTH11-LIKE INTEGRAL MEMBRANE PROTEIN (AFU_ORTHOLOGUE AFUA_5G11245)"/>
    <property type="match status" value="1"/>
</dbReference>
<evidence type="ECO:0000256" key="4">
    <source>
        <dbReference type="ARBA" id="ARBA00023136"/>
    </source>
</evidence>
<dbReference type="Proteomes" id="UP000660729">
    <property type="component" value="Unassembled WGS sequence"/>
</dbReference>
<feature type="transmembrane region" description="Helical" evidence="7">
    <location>
        <begin position="174"/>
        <end position="198"/>
    </location>
</feature>
<keyword evidence="3 7" id="KW-1133">Transmembrane helix</keyword>
<evidence type="ECO:0000256" key="5">
    <source>
        <dbReference type="ARBA" id="ARBA00038359"/>
    </source>
</evidence>
<feature type="transmembrane region" description="Helical" evidence="7">
    <location>
        <begin position="20"/>
        <end position="42"/>
    </location>
</feature>
<dbReference type="OrthoDB" id="5413793at2759"/>
<evidence type="ECO:0000259" key="8">
    <source>
        <dbReference type="Pfam" id="PF20684"/>
    </source>
</evidence>
<dbReference type="AlphaFoldDB" id="A0A8H6VBQ4"/>
<gene>
    <name evidence="9" type="ORF">HII31_12304</name>
</gene>
<dbReference type="InterPro" id="IPR052337">
    <property type="entry name" value="SAT4-like"/>
</dbReference>
<dbReference type="GO" id="GO:0016020">
    <property type="term" value="C:membrane"/>
    <property type="evidence" value="ECO:0007669"/>
    <property type="project" value="UniProtKB-SubCell"/>
</dbReference>
<keyword evidence="4 7" id="KW-0472">Membrane</keyword>
<evidence type="ECO:0000313" key="9">
    <source>
        <dbReference type="EMBL" id="KAF7186373.1"/>
    </source>
</evidence>
<evidence type="ECO:0000256" key="6">
    <source>
        <dbReference type="SAM" id="MobiDB-lite"/>
    </source>
</evidence>
<dbReference type="InterPro" id="IPR049326">
    <property type="entry name" value="Rhodopsin_dom_fungi"/>
</dbReference>
<sequence length="475" mass="53037">MSANEAPGLWDNSIPNQSPALVIVSVVLLLVSTAFFATRLGWRFKYKQRGWDDLMATAAWTTLVVQTSFGGMAAHYGFGKHRQNITSTFPRAMFYFYLYQILYKILGTFTKLTFCFLYLRLFSAHKKFKQIVWLNIAIIIAGGIAFTAVTIWQCHPVTRAWDKTVSGYCINNKAFWYSHSAFNTFMDIVVFVLPVPLIRTLQMAKRTKKGLITLFLLGFFTIIASVVRMALLNSSAESIADPTWGSMPALIWTEIESNTSMICCCLPALRKLAAKIWRKATGKALSSTPTKPSTARPTMDRRATMGQSWRHNNPNPKGFGNFTEIHASPPQSPIMIPRKKTQKRKQDPSSSPNGSPKPWFENLLRPFTPKGKASKSSQTAPDDDAWLREDRNHLAPKLELGTLYKDTGYRGDDSARDYVPAWQNSARMSVGGPPKDAPRDARAQPESTAEMANFLSTSGPQGGPYDVGNGRPRIS</sequence>
<comment type="caution">
    <text evidence="9">The sequence shown here is derived from an EMBL/GenBank/DDBJ whole genome shotgun (WGS) entry which is preliminary data.</text>
</comment>
<dbReference type="Pfam" id="PF20684">
    <property type="entry name" value="Fung_rhodopsin"/>
    <property type="match status" value="1"/>
</dbReference>
<feature type="transmembrane region" description="Helical" evidence="7">
    <location>
        <begin position="96"/>
        <end position="119"/>
    </location>
</feature>
<feature type="compositionally biased region" description="Polar residues" evidence="6">
    <location>
        <begin position="305"/>
        <end position="315"/>
    </location>
</feature>
<reference evidence="9" key="1">
    <citation type="submission" date="2020-04" db="EMBL/GenBank/DDBJ databases">
        <title>Draft genome resource of the tomato pathogen Pseudocercospora fuligena.</title>
        <authorList>
            <person name="Zaccaron A."/>
        </authorList>
    </citation>
    <scope>NUCLEOTIDE SEQUENCE</scope>
    <source>
        <strain evidence="9">PF001</strain>
    </source>
</reference>
<evidence type="ECO:0000256" key="3">
    <source>
        <dbReference type="ARBA" id="ARBA00022989"/>
    </source>
</evidence>
<keyword evidence="2 7" id="KW-0812">Transmembrane</keyword>
<proteinExistence type="inferred from homology"/>
<feature type="transmembrane region" description="Helical" evidence="7">
    <location>
        <begin position="54"/>
        <end position="76"/>
    </location>
</feature>
<feature type="transmembrane region" description="Helical" evidence="7">
    <location>
        <begin position="131"/>
        <end position="154"/>
    </location>
</feature>
<dbReference type="EMBL" id="JABCIY010000257">
    <property type="protein sequence ID" value="KAF7186373.1"/>
    <property type="molecule type" value="Genomic_DNA"/>
</dbReference>
<comment type="similarity">
    <text evidence="5">Belongs to the SAT4 family.</text>
</comment>
<keyword evidence="10" id="KW-1185">Reference proteome</keyword>
<feature type="transmembrane region" description="Helical" evidence="7">
    <location>
        <begin position="210"/>
        <end position="231"/>
    </location>
</feature>
<feature type="region of interest" description="Disordered" evidence="6">
    <location>
        <begin position="304"/>
        <end position="388"/>
    </location>
</feature>
<accession>A0A8H6VBQ4</accession>
<evidence type="ECO:0000256" key="1">
    <source>
        <dbReference type="ARBA" id="ARBA00004141"/>
    </source>
</evidence>
<evidence type="ECO:0000313" key="10">
    <source>
        <dbReference type="Proteomes" id="UP000660729"/>
    </source>
</evidence>
<evidence type="ECO:0000256" key="2">
    <source>
        <dbReference type="ARBA" id="ARBA00022692"/>
    </source>
</evidence>
<feature type="domain" description="Rhodopsin" evidence="8">
    <location>
        <begin position="39"/>
        <end position="274"/>
    </location>
</feature>
<evidence type="ECO:0000256" key="7">
    <source>
        <dbReference type="SAM" id="Phobius"/>
    </source>
</evidence>
<feature type="region of interest" description="Disordered" evidence="6">
    <location>
        <begin position="424"/>
        <end position="475"/>
    </location>
</feature>
<name>A0A8H6VBQ4_9PEZI</name>